<dbReference type="PANTHER" id="PTHR42957">
    <property type="entry name" value="HELICASE MJ1565-RELATED"/>
    <property type="match status" value="1"/>
</dbReference>
<evidence type="ECO:0000313" key="2">
    <source>
        <dbReference type="EMBL" id="KKL22066.1"/>
    </source>
</evidence>
<dbReference type="InterPro" id="IPR008571">
    <property type="entry name" value="HerA-like"/>
</dbReference>
<dbReference type="SUPFAM" id="SSF52540">
    <property type="entry name" value="P-loop containing nucleoside triphosphate hydrolases"/>
    <property type="match status" value="1"/>
</dbReference>
<proteinExistence type="predicted"/>
<evidence type="ECO:0000259" key="1">
    <source>
        <dbReference type="Pfam" id="PF01935"/>
    </source>
</evidence>
<dbReference type="Pfam" id="PF01935">
    <property type="entry name" value="DUF87"/>
    <property type="match status" value="1"/>
</dbReference>
<dbReference type="InterPro" id="IPR002789">
    <property type="entry name" value="HerA_central"/>
</dbReference>
<dbReference type="EMBL" id="LAZR01037489">
    <property type="protein sequence ID" value="KKL22066.1"/>
    <property type="molecule type" value="Genomic_DNA"/>
</dbReference>
<name>A0A0F9DWH4_9ZZZZ</name>
<comment type="caution">
    <text evidence="2">The sequence shown here is derived from an EMBL/GenBank/DDBJ whole genome shotgun (WGS) entry which is preliminary data.</text>
</comment>
<organism evidence="2">
    <name type="scientific">marine sediment metagenome</name>
    <dbReference type="NCBI Taxonomy" id="412755"/>
    <lineage>
        <taxon>unclassified sequences</taxon>
        <taxon>metagenomes</taxon>
        <taxon>ecological metagenomes</taxon>
    </lineage>
</organism>
<dbReference type="PANTHER" id="PTHR42957:SF1">
    <property type="entry name" value="HELICASE MJ1565-RELATED"/>
    <property type="match status" value="1"/>
</dbReference>
<dbReference type="InterPro" id="IPR027417">
    <property type="entry name" value="P-loop_NTPase"/>
</dbReference>
<protein>
    <recommendedName>
        <fullName evidence="1">Helicase HerA central domain-containing protein</fullName>
    </recommendedName>
</protein>
<dbReference type="Gene3D" id="3.40.50.300">
    <property type="entry name" value="P-loop containing nucleotide triphosphate hydrolases"/>
    <property type="match status" value="2"/>
</dbReference>
<feature type="domain" description="Helicase HerA central" evidence="1">
    <location>
        <begin position="2"/>
        <end position="134"/>
    </location>
</feature>
<feature type="non-terminal residue" evidence="2">
    <location>
        <position position="1"/>
    </location>
</feature>
<sequence>DLERHMFVCGATGSAKSNFLQYFLINFKKHYDIPFLLVEFKGEYTYLQDIIKDLLVIRPGENFSINIFNPEGSNSEIHAERIFDILKSGQFLDESSEFSPQMERVLVDIFTIVCKNPQYQSWKGFYAQCEKYLQEQRNKIPMVHQSLISVKNRIRRFSLGPLKSIFATRYKLKITDLFDKNILIDLSSIIRLGGEKEDALFFLNMVLKYLWDKNLTQGAYNFKGIRQITIVEDAQYFAPRDLSNKTKLTSYLEDIALLQRGTGECLISIATRPDISEEILANCGVLITFKSHMQRSFISELLNLDEEDQKYISMLEEGQCIARVNSVKKPFLLYVPYVERYWLKRGDVNRKNKLILKKLKEQKKIKVKSKENSKKIIAKPKKISQNEKETQEFEKITKEVAEIKYFVDNLLIDKNQPKEKFTTDTYRKCSECFSIFEKKLKHCPYCGSLKEL</sequence>
<dbReference type="AlphaFoldDB" id="A0A0F9DWH4"/>
<accession>A0A0F9DWH4</accession>
<gene>
    <name evidence="2" type="ORF">LCGC14_2439150</name>
</gene>
<reference evidence="2" key="1">
    <citation type="journal article" date="2015" name="Nature">
        <title>Complex archaea that bridge the gap between prokaryotes and eukaryotes.</title>
        <authorList>
            <person name="Spang A."/>
            <person name="Saw J.H."/>
            <person name="Jorgensen S.L."/>
            <person name="Zaremba-Niedzwiedzka K."/>
            <person name="Martijn J."/>
            <person name="Lind A.E."/>
            <person name="van Eijk R."/>
            <person name="Schleper C."/>
            <person name="Guy L."/>
            <person name="Ettema T.J."/>
        </authorList>
    </citation>
    <scope>NUCLEOTIDE SEQUENCE</scope>
</reference>